<gene>
    <name evidence="1" type="ORF">B296_00017746</name>
</gene>
<dbReference type="AlphaFoldDB" id="A0A427A2X0"/>
<accession>A0A427A2X0</accession>
<evidence type="ECO:0000313" key="1">
    <source>
        <dbReference type="EMBL" id="RRT70564.1"/>
    </source>
</evidence>
<name>A0A427A2X0_ENSVE</name>
<dbReference type="EMBL" id="AMZH03003968">
    <property type="protein sequence ID" value="RRT70564.1"/>
    <property type="molecule type" value="Genomic_DNA"/>
</dbReference>
<protein>
    <submittedName>
        <fullName evidence="1">Uncharacterized protein</fullName>
    </submittedName>
</protein>
<sequence length="131" mass="14538">MLTALVFREFCGYVVGPLLLMINKALFLLWQWKGVLSNCLILVRMTRSSALQKLCSGDGTLHAWYINKPNEYSQSALCLSQVASWNSYIGAVTCLKWAPRRVMFAAASTALTFWIPKSNEEPSNGEATAGE</sequence>
<evidence type="ECO:0000313" key="2">
    <source>
        <dbReference type="Proteomes" id="UP000287651"/>
    </source>
</evidence>
<dbReference type="Proteomes" id="UP000287651">
    <property type="component" value="Unassembled WGS sequence"/>
</dbReference>
<reference evidence="1 2" key="1">
    <citation type="journal article" date="2014" name="Agronomy (Basel)">
        <title>A Draft Genome Sequence for Ensete ventricosum, the Drought-Tolerant Tree Against Hunger.</title>
        <authorList>
            <person name="Harrison J."/>
            <person name="Moore K.A."/>
            <person name="Paszkiewicz K."/>
            <person name="Jones T."/>
            <person name="Grant M."/>
            <person name="Ambacheew D."/>
            <person name="Muzemil S."/>
            <person name="Studholme D.J."/>
        </authorList>
    </citation>
    <scope>NUCLEOTIDE SEQUENCE [LARGE SCALE GENOMIC DNA]</scope>
</reference>
<comment type="caution">
    <text evidence="1">The sequence shown here is derived from an EMBL/GenBank/DDBJ whole genome shotgun (WGS) entry which is preliminary data.</text>
</comment>
<proteinExistence type="predicted"/>
<organism evidence="1 2">
    <name type="scientific">Ensete ventricosum</name>
    <name type="common">Abyssinian banana</name>
    <name type="synonym">Musa ensete</name>
    <dbReference type="NCBI Taxonomy" id="4639"/>
    <lineage>
        <taxon>Eukaryota</taxon>
        <taxon>Viridiplantae</taxon>
        <taxon>Streptophyta</taxon>
        <taxon>Embryophyta</taxon>
        <taxon>Tracheophyta</taxon>
        <taxon>Spermatophyta</taxon>
        <taxon>Magnoliopsida</taxon>
        <taxon>Liliopsida</taxon>
        <taxon>Zingiberales</taxon>
        <taxon>Musaceae</taxon>
        <taxon>Ensete</taxon>
    </lineage>
</organism>